<name>A0A0D7AHL7_9AGAR</name>
<dbReference type="EMBL" id="KN881721">
    <property type="protein sequence ID" value="KIY49805.1"/>
    <property type="molecule type" value="Genomic_DNA"/>
</dbReference>
<feature type="compositionally biased region" description="Acidic residues" evidence="7">
    <location>
        <begin position="358"/>
        <end position="368"/>
    </location>
</feature>
<comment type="similarity">
    <text evidence="1">Belongs to the WD repeat WDR55 family.</text>
</comment>
<accession>A0A0D7AHL7</accession>
<dbReference type="InterPro" id="IPR015943">
    <property type="entry name" value="WD40/YVTN_repeat-like_dom_sf"/>
</dbReference>
<evidence type="ECO:0000256" key="1">
    <source>
        <dbReference type="ARBA" id="ARBA00007625"/>
    </source>
</evidence>
<dbReference type="PROSITE" id="PS50082">
    <property type="entry name" value="WD_REPEATS_2"/>
    <property type="match status" value="1"/>
</dbReference>
<organism evidence="8 9">
    <name type="scientific">Fistulina hepatica ATCC 64428</name>
    <dbReference type="NCBI Taxonomy" id="1128425"/>
    <lineage>
        <taxon>Eukaryota</taxon>
        <taxon>Fungi</taxon>
        <taxon>Dikarya</taxon>
        <taxon>Basidiomycota</taxon>
        <taxon>Agaricomycotina</taxon>
        <taxon>Agaricomycetes</taxon>
        <taxon>Agaricomycetidae</taxon>
        <taxon>Agaricales</taxon>
        <taxon>Fistulinaceae</taxon>
        <taxon>Fistulina</taxon>
    </lineage>
</organism>
<dbReference type="PANTHER" id="PTHR44019:SF20">
    <property type="entry name" value="WD REPEAT-CONTAINING PROTEIN 55"/>
    <property type="match status" value="1"/>
</dbReference>
<dbReference type="OrthoDB" id="2288928at2759"/>
<feature type="region of interest" description="Disordered" evidence="7">
    <location>
        <begin position="286"/>
        <end position="321"/>
    </location>
</feature>
<dbReference type="SUPFAM" id="SSF50978">
    <property type="entry name" value="WD40 repeat-like"/>
    <property type="match status" value="1"/>
</dbReference>
<evidence type="ECO:0000256" key="4">
    <source>
        <dbReference type="ARBA" id="ARBA00039238"/>
    </source>
</evidence>
<feature type="compositionally biased region" description="Polar residues" evidence="7">
    <location>
        <begin position="375"/>
        <end position="388"/>
    </location>
</feature>
<gene>
    <name evidence="8" type="ORF">FISHEDRAFT_65192</name>
</gene>
<dbReference type="InterPro" id="IPR001680">
    <property type="entry name" value="WD40_rpt"/>
</dbReference>
<dbReference type="AlphaFoldDB" id="A0A0D7AHL7"/>
<protein>
    <recommendedName>
        <fullName evidence="4">WD repeat-containing protein JIP5</fullName>
    </recommendedName>
    <alternativeName>
        <fullName evidence="5">WD repeat-containing protein jip5</fullName>
    </alternativeName>
</protein>
<evidence type="ECO:0000256" key="6">
    <source>
        <dbReference type="PROSITE-ProRule" id="PRU00221"/>
    </source>
</evidence>
<keyword evidence="9" id="KW-1185">Reference proteome</keyword>
<dbReference type="PANTHER" id="PTHR44019">
    <property type="entry name" value="WD REPEAT-CONTAINING PROTEIN 55"/>
    <property type="match status" value="1"/>
</dbReference>
<evidence type="ECO:0000313" key="8">
    <source>
        <dbReference type="EMBL" id="KIY49805.1"/>
    </source>
</evidence>
<dbReference type="Proteomes" id="UP000054144">
    <property type="component" value="Unassembled WGS sequence"/>
</dbReference>
<evidence type="ECO:0000256" key="7">
    <source>
        <dbReference type="SAM" id="MobiDB-lite"/>
    </source>
</evidence>
<dbReference type="Gene3D" id="2.130.10.10">
    <property type="entry name" value="YVTN repeat-like/Quinoprotein amine dehydrogenase"/>
    <property type="match status" value="1"/>
</dbReference>
<reference evidence="8 9" key="1">
    <citation type="journal article" date="2015" name="Fungal Genet. Biol.">
        <title>Evolution of novel wood decay mechanisms in Agaricales revealed by the genome sequences of Fistulina hepatica and Cylindrobasidium torrendii.</title>
        <authorList>
            <person name="Floudas D."/>
            <person name="Held B.W."/>
            <person name="Riley R."/>
            <person name="Nagy L.G."/>
            <person name="Koehler G."/>
            <person name="Ransdell A.S."/>
            <person name="Younus H."/>
            <person name="Chow J."/>
            <person name="Chiniquy J."/>
            <person name="Lipzen A."/>
            <person name="Tritt A."/>
            <person name="Sun H."/>
            <person name="Haridas S."/>
            <person name="LaButti K."/>
            <person name="Ohm R.A."/>
            <person name="Kues U."/>
            <person name="Blanchette R.A."/>
            <person name="Grigoriev I.V."/>
            <person name="Minto R.E."/>
            <person name="Hibbett D.S."/>
        </authorList>
    </citation>
    <scope>NUCLEOTIDE SEQUENCE [LARGE SCALE GENOMIC DNA]</scope>
    <source>
        <strain evidence="8 9">ATCC 64428</strain>
    </source>
</reference>
<dbReference type="SMART" id="SM00320">
    <property type="entry name" value="WD40"/>
    <property type="match status" value="5"/>
</dbReference>
<evidence type="ECO:0000256" key="5">
    <source>
        <dbReference type="ARBA" id="ARBA00039514"/>
    </source>
</evidence>
<dbReference type="InterPro" id="IPR036322">
    <property type="entry name" value="WD40_repeat_dom_sf"/>
</dbReference>
<evidence type="ECO:0000256" key="2">
    <source>
        <dbReference type="ARBA" id="ARBA00022574"/>
    </source>
</evidence>
<dbReference type="Pfam" id="PF24796">
    <property type="entry name" value="WDR55"/>
    <property type="match status" value="1"/>
</dbReference>
<dbReference type="InterPro" id="IPR050505">
    <property type="entry name" value="WDR55/POC1"/>
</dbReference>
<proteinExistence type="inferred from homology"/>
<feature type="region of interest" description="Disordered" evidence="7">
    <location>
        <begin position="351"/>
        <end position="419"/>
    </location>
</feature>
<feature type="compositionally biased region" description="Acidic residues" evidence="7">
    <location>
        <begin position="311"/>
        <end position="320"/>
    </location>
</feature>
<keyword evidence="2 6" id="KW-0853">WD repeat</keyword>
<keyword evidence="3" id="KW-0677">Repeat</keyword>
<feature type="repeat" description="WD" evidence="6">
    <location>
        <begin position="108"/>
        <end position="131"/>
    </location>
</feature>
<evidence type="ECO:0000256" key="3">
    <source>
        <dbReference type="ARBA" id="ARBA00022737"/>
    </source>
</evidence>
<sequence length="419" mass="46381">MPEITLRSPIFDLTFHPQKPIVYTAQLSGHVRAFSYDERGNLSPLFSVKYSKRSCRGISLSHDGSVLYAVGKEKALNTIDTSLAVVSESRAKVHESTINRVKTLTPWLLVTGDDDGIVKLWDPRQRESTRTYTHHYDCITDFLWLEDKKHLVTTSSDRTLSVVDVRANKTKPVAHSEDQEDELLSIVLIMGGTRAVVGTQLGVLSIFGRSSGWGDCIDRVPGHPQSVDTMCTMPSISGMDTSRMILTGSSDGFVRAVQVLPTKLHGVVADHGDWPVERIAVGTAETSEMNVEKRRTPLPKAGGKQVTKEGDSDDDDDCDGDAQPSCLQTWIGSVGHDVLKLTDLEAFFSPSDKRKEAEDEDDEESIDTNEDKDNNPANDNESASNNPLPQGKRKHKQDKDVMNSENKSFRAALWPMNRT</sequence>
<evidence type="ECO:0000313" key="9">
    <source>
        <dbReference type="Proteomes" id="UP000054144"/>
    </source>
</evidence>